<dbReference type="GO" id="GO:0008889">
    <property type="term" value="F:glycerophosphodiester phosphodiesterase activity"/>
    <property type="evidence" value="ECO:0007669"/>
    <property type="project" value="TreeGrafter"/>
</dbReference>
<dbReference type="PANTHER" id="PTHR46320:SF1">
    <property type="entry name" value="GLYCEROPHOSPHODIESTER PHOSPHODIESTERASE 1"/>
    <property type="match status" value="1"/>
</dbReference>
<dbReference type="PROSITE" id="PS51704">
    <property type="entry name" value="GP_PDE"/>
    <property type="match status" value="1"/>
</dbReference>
<feature type="transmembrane region" description="Helical" evidence="1">
    <location>
        <begin position="6"/>
        <end position="26"/>
    </location>
</feature>
<evidence type="ECO:0000313" key="3">
    <source>
        <dbReference type="EMBL" id="KAJ8919001.1"/>
    </source>
</evidence>
<dbReference type="GO" id="GO:0006580">
    <property type="term" value="P:ethanolamine metabolic process"/>
    <property type="evidence" value="ECO:0007669"/>
    <property type="project" value="TreeGrafter"/>
</dbReference>
<dbReference type="GO" id="GO:0005886">
    <property type="term" value="C:plasma membrane"/>
    <property type="evidence" value="ECO:0007669"/>
    <property type="project" value="TreeGrafter"/>
</dbReference>
<organism evidence="3 4">
    <name type="scientific">Exocentrus adspersus</name>
    <dbReference type="NCBI Taxonomy" id="1586481"/>
    <lineage>
        <taxon>Eukaryota</taxon>
        <taxon>Metazoa</taxon>
        <taxon>Ecdysozoa</taxon>
        <taxon>Arthropoda</taxon>
        <taxon>Hexapoda</taxon>
        <taxon>Insecta</taxon>
        <taxon>Pterygota</taxon>
        <taxon>Neoptera</taxon>
        <taxon>Endopterygota</taxon>
        <taxon>Coleoptera</taxon>
        <taxon>Polyphaga</taxon>
        <taxon>Cucujiformia</taxon>
        <taxon>Chrysomeloidea</taxon>
        <taxon>Cerambycidae</taxon>
        <taxon>Lamiinae</taxon>
        <taxon>Acanthocinini</taxon>
        <taxon>Exocentrus</taxon>
    </lineage>
</organism>
<feature type="transmembrane region" description="Helical" evidence="1">
    <location>
        <begin position="33"/>
        <end position="51"/>
    </location>
</feature>
<dbReference type="InterPro" id="IPR030395">
    <property type="entry name" value="GP_PDE_dom"/>
</dbReference>
<reference evidence="3 4" key="1">
    <citation type="journal article" date="2023" name="Insect Mol. Biol.">
        <title>Genome sequencing provides insights into the evolution of gene families encoding plant cell wall-degrading enzymes in longhorned beetles.</title>
        <authorList>
            <person name="Shin N.R."/>
            <person name="Okamura Y."/>
            <person name="Kirsch R."/>
            <person name="Pauchet Y."/>
        </authorList>
    </citation>
    <scope>NUCLEOTIDE SEQUENCE [LARGE SCALE GENOMIC DNA]</scope>
    <source>
        <strain evidence="3">EAD_L_NR</strain>
    </source>
</reference>
<dbReference type="GO" id="GO:0070291">
    <property type="term" value="P:N-acylethanolamine metabolic process"/>
    <property type="evidence" value="ECO:0007669"/>
    <property type="project" value="TreeGrafter"/>
</dbReference>
<gene>
    <name evidence="3" type="ORF">NQ315_016905</name>
</gene>
<name>A0AAV8VZG2_9CUCU</name>
<dbReference type="InterPro" id="IPR017946">
    <property type="entry name" value="PLC-like_Pdiesterase_TIM-brl"/>
</dbReference>
<protein>
    <recommendedName>
        <fullName evidence="2">GP-PDE domain-containing protein</fullName>
    </recommendedName>
</protein>
<dbReference type="PROSITE" id="PS50007">
    <property type="entry name" value="PIPLC_X_DOMAIN"/>
    <property type="match status" value="1"/>
</dbReference>
<proteinExistence type="predicted"/>
<accession>A0AAV8VZG2</accession>
<keyword evidence="1" id="KW-0472">Membrane</keyword>
<keyword evidence="1" id="KW-1133">Transmembrane helix</keyword>
<dbReference type="SUPFAM" id="SSF51695">
    <property type="entry name" value="PLC-like phosphodiesterases"/>
    <property type="match status" value="1"/>
</dbReference>
<dbReference type="CDD" id="cd08573">
    <property type="entry name" value="GDPD_GDE1"/>
    <property type="match status" value="1"/>
</dbReference>
<comment type="caution">
    <text evidence="3">The sequence shown here is derived from an EMBL/GenBank/DDBJ whole genome shotgun (WGS) entry which is preliminary data.</text>
</comment>
<evidence type="ECO:0000256" key="1">
    <source>
        <dbReference type="SAM" id="Phobius"/>
    </source>
</evidence>
<evidence type="ECO:0000259" key="2">
    <source>
        <dbReference type="PROSITE" id="PS51704"/>
    </source>
</evidence>
<dbReference type="AlphaFoldDB" id="A0AAV8VZG2"/>
<keyword evidence="1" id="KW-0812">Transmembrane</keyword>
<dbReference type="EMBL" id="JANEYG010000021">
    <property type="protein sequence ID" value="KAJ8919001.1"/>
    <property type="molecule type" value="Genomic_DNA"/>
</dbReference>
<sequence length="355" mass="40295">MNTDFLKLIPSILTIIYATYGTWLLVTEIFLSFLPFTIIFTCIVALVLQLLSIPPPDAKALEAVLGKEPHLSNEPSDYVMKTVAHRGAGLDAPENSLEAFRLCNEKGCNAIEFDVTLTSDGIPIVYHDKTLERMTDINKIVNETKWEELQNIDISIKHPFKERFTNTNIPTLDQAVAQMLACGQRMFIDIKDNNTEMVKVILDLFTNNPDLVSTAAVTSFFPNIIYMIRKGNPKIVCCLAWRPNVFAYDGYKYPDGKGQRRQATWYKHFFLCFCDVLHSWALPRLTYYVLGLSAILLHKDALSAESILNWRKKGVRVIIWSINSPIEKQQIARNLKITYLTDTLTGESTVHSIPS</sequence>
<evidence type="ECO:0000313" key="4">
    <source>
        <dbReference type="Proteomes" id="UP001159042"/>
    </source>
</evidence>
<dbReference type="Gene3D" id="3.20.20.190">
    <property type="entry name" value="Phosphatidylinositol (PI) phosphodiesterase"/>
    <property type="match status" value="1"/>
</dbReference>
<dbReference type="Proteomes" id="UP001159042">
    <property type="component" value="Unassembled WGS sequence"/>
</dbReference>
<feature type="domain" description="GP-PDE" evidence="2">
    <location>
        <begin position="80"/>
        <end position="355"/>
    </location>
</feature>
<dbReference type="PANTHER" id="PTHR46320">
    <property type="entry name" value="GLYCEROPHOSPHODIESTER PHOSPHODIESTERASE 1"/>
    <property type="match status" value="1"/>
</dbReference>
<keyword evidence="4" id="KW-1185">Reference proteome</keyword>
<dbReference type="Pfam" id="PF03009">
    <property type="entry name" value="GDPD"/>
    <property type="match status" value="1"/>
</dbReference>
<dbReference type="GO" id="GO:0006644">
    <property type="term" value="P:phospholipid metabolic process"/>
    <property type="evidence" value="ECO:0007669"/>
    <property type="project" value="TreeGrafter"/>
</dbReference>